<name>A0ABU4CVN3_9NOCA</name>
<evidence type="ECO:0000313" key="2">
    <source>
        <dbReference type="Proteomes" id="UP001186104"/>
    </source>
</evidence>
<evidence type="ECO:0000313" key="1">
    <source>
        <dbReference type="EMBL" id="MDV6301520.1"/>
    </source>
</evidence>
<sequence length="88" mass="8703">MKARAAVDVTGLLLGAATAPAPAGSGALRTVAPSGDRGTLVADVDSPGRLVTDGDTLCFTIGNSAAAGLFDTRTGTGFDGNVRKLARE</sequence>
<protein>
    <submittedName>
        <fullName evidence="1">Uncharacterized protein</fullName>
    </submittedName>
</protein>
<accession>A0ABU4CVN3</accession>
<keyword evidence="2" id="KW-1185">Reference proteome</keyword>
<comment type="caution">
    <text evidence="1">The sequence shown here is derived from an EMBL/GenBank/DDBJ whole genome shotgun (WGS) entry which is preliminary data.</text>
</comment>
<dbReference type="Proteomes" id="UP001186104">
    <property type="component" value="Unassembled WGS sequence"/>
</dbReference>
<organism evidence="1 2">
    <name type="scientific">Rhodococcus cerastii</name>
    <dbReference type="NCBI Taxonomy" id="908616"/>
    <lineage>
        <taxon>Bacteria</taxon>
        <taxon>Bacillati</taxon>
        <taxon>Actinomycetota</taxon>
        <taxon>Actinomycetes</taxon>
        <taxon>Mycobacteriales</taxon>
        <taxon>Nocardiaceae</taxon>
        <taxon>Rhodococcus</taxon>
    </lineage>
</organism>
<dbReference type="RefSeq" id="WP_068049567.1">
    <property type="nucleotide sequence ID" value="NZ_JAWLKF010000001.1"/>
</dbReference>
<reference evidence="1 2" key="1">
    <citation type="submission" date="2023-10" db="EMBL/GenBank/DDBJ databases">
        <title>Development of a sustainable strategy for remediation of hydrocarbon-contaminated territories based on the waste exchange concept.</title>
        <authorList>
            <person name="Krivoruchko A."/>
        </authorList>
    </citation>
    <scope>NUCLEOTIDE SEQUENCE [LARGE SCALE GENOMIC DNA]</scope>
    <source>
        <strain evidence="1 2">IEGM 1327</strain>
    </source>
</reference>
<proteinExistence type="predicted"/>
<gene>
    <name evidence="1" type="ORF">R3P93_02980</name>
</gene>
<dbReference type="EMBL" id="JAWLKF010000001">
    <property type="protein sequence ID" value="MDV6301520.1"/>
    <property type="molecule type" value="Genomic_DNA"/>
</dbReference>